<dbReference type="PROSITE" id="PS50077">
    <property type="entry name" value="HEAT_REPEAT"/>
    <property type="match status" value="2"/>
</dbReference>
<dbReference type="InterPro" id="IPR016024">
    <property type="entry name" value="ARM-type_fold"/>
</dbReference>
<proteinExistence type="predicted"/>
<gene>
    <name evidence="5" type="ORF">FZ942_24675</name>
</gene>
<dbReference type="SMART" id="SM01349">
    <property type="entry name" value="TOG"/>
    <property type="match status" value="1"/>
</dbReference>
<keyword evidence="3" id="KW-0472">Membrane</keyword>
<keyword evidence="3" id="KW-1133">Transmembrane helix</keyword>
<dbReference type="InterPro" id="IPR034085">
    <property type="entry name" value="TOG"/>
</dbReference>
<dbReference type="EMBL" id="VTTN01000012">
    <property type="protein sequence ID" value="KAA0593137.1"/>
    <property type="molecule type" value="Genomic_DNA"/>
</dbReference>
<dbReference type="Proteomes" id="UP000324927">
    <property type="component" value="Unassembled WGS sequence"/>
</dbReference>
<name>A0A5A9GFN6_AZOLI</name>
<dbReference type="SUPFAM" id="SSF48371">
    <property type="entry name" value="ARM repeat"/>
    <property type="match status" value="3"/>
</dbReference>
<keyword evidence="3" id="KW-0812">Transmembrane</keyword>
<dbReference type="GO" id="GO:0016491">
    <property type="term" value="F:oxidoreductase activity"/>
    <property type="evidence" value="ECO:0007669"/>
    <property type="project" value="TreeGrafter"/>
</dbReference>
<evidence type="ECO:0000256" key="3">
    <source>
        <dbReference type="SAM" id="Phobius"/>
    </source>
</evidence>
<evidence type="ECO:0000313" key="5">
    <source>
        <dbReference type="EMBL" id="KAA0593137.1"/>
    </source>
</evidence>
<organism evidence="5 6">
    <name type="scientific">Azospirillum lipoferum</name>
    <dbReference type="NCBI Taxonomy" id="193"/>
    <lineage>
        <taxon>Bacteria</taxon>
        <taxon>Pseudomonadati</taxon>
        <taxon>Pseudomonadota</taxon>
        <taxon>Alphaproteobacteria</taxon>
        <taxon>Rhodospirillales</taxon>
        <taxon>Azospirillaceae</taxon>
        <taxon>Azospirillum</taxon>
    </lineage>
</organism>
<dbReference type="InterPro" id="IPR021133">
    <property type="entry name" value="HEAT_type_2"/>
</dbReference>
<dbReference type="OrthoDB" id="3464935at2"/>
<dbReference type="PANTHER" id="PTHR12697">
    <property type="entry name" value="PBS LYASE HEAT-LIKE PROTEIN"/>
    <property type="match status" value="1"/>
</dbReference>
<comment type="caution">
    <text evidence="5">The sequence shown here is derived from an EMBL/GenBank/DDBJ whole genome shotgun (WGS) entry which is preliminary data.</text>
</comment>
<evidence type="ECO:0000259" key="4">
    <source>
        <dbReference type="SMART" id="SM01349"/>
    </source>
</evidence>
<keyword evidence="1" id="KW-0677">Repeat</keyword>
<sequence>MAYPFRFGRRRSSASFTLRAALALAVMVYAAVLAGRGARAQDVPDDFQTLETQDADARLLFLERMERAGQRTEKAVPTLIRLLIGEMKPDDHRVRRRAADELIAIGAPAVPPLVEQLAKSQDSYIVHVLGQIRPAPVKDMQVLLQNGAHDVRRRAANVLTEIGADAQEAAAQLSRIIRDAQIPVDVRTASLSALARMGSGAKGAAGHVALLLADDPNEEIRVFAANALRTMGINVNNELRALLRALEDPSPRVRETVCGTLESLGLNAWTAIPALSRLTLGDPEASVRRAAARAVAGIDVVTGAEALAAAIREPNRDARQEVLSRINQASHRSRFHWPPILMDAILEQVRDVDATVRETAIRNVANFPTSQRSVDALLAALGDENPTVRLAASEGLLAASIKTDRIVAALLAAARDRNESVRAAALKSLANTGRADPRTEAALAAAVRDDPSDTVRQAALEGLSQILRSVQSAGTADRPLGVIVDVLRNPNESETVRIAAAQALNSSSVSVAQAVPALIEAANARSGVSTRLVSTVLKALQTRARSDDRIPPVASGLIKHPDPEVAEAAIGVMQSVPESALRRELPNIAAALTASNPRVRDAAARVLAGKSAGFLEDFHTLSAALTDIARDPQPEVRRVAFRILASKPPSASNADLLAGALADPEPQLQDSLRNWLSAWLATPPPLSAEAAEALSRRLSDASPDVRLAAAIILAAQGTLGAASYEVLNAAIGRGTQEYAALAVKAAATAAANGVGEGLGLLIEGLKSEEPKLRTEAIAALRRHLPKYRQLYQITIPATLVFDALRNVDPQEAKRLRGELLQRGQHGRALEHQIKLLLQTGDPAARREMLEIYFQQQPNPASVAADLFTVLRDDQEDVRLIVLQRLRGLAIDETRMEEIAVQAMGDSSPKVRQQAAQVLGQLRWGSGRTLEALARGLADENPQVVKAAASAIGRLSPALNRVERPLLAAWAKRHDDAAAALYQTFVTIGAGADLLLNIGHDGLGAGNAELRSAIIGQLQHLPQLPDALLPDLVKALDDPSPDIRASAAAAVGRFGVRAQGARPSLERLLADPVPAVQTAAIGAVAAVTAESGTAVRFLLPFLEAKEGRLRMAALTALLPHAAAVPDAERRLVPLLQTFADPAWLPAARLALRAGIDPSMVGDAAVHALRQGTATVRNSAMAVLGEMGGVPSEAVDALRELLAHNSVDQRRRALATLELIAARAASAGDASLADRLESALAEVGRVPVPGGGQMFDDPGALRALVDALRRSDWRNALADQIRVEVERHFWIVAGVLLYLAMLAVCVFLALLYPRAYVWLGSAGRALRDVRIRFGRDGRELRIPIRSMAGLGFFDWHDRTARAWTIRYYRSIQFHQPAKEWLWVIDLPIHRRRDEGT</sequence>
<dbReference type="Gene3D" id="1.25.10.10">
    <property type="entry name" value="Leucine-rich Repeat Variant"/>
    <property type="match status" value="9"/>
</dbReference>
<reference evidence="5 6" key="1">
    <citation type="submission" date="2019-08" db="EMBL/GenBank/DDBJ databases">
        <authorList>
            <person name="Grouzdev D."/>
            <person name="Tikhonova E."/>
            <person name="Kravchenko I."/>
        </authorList>
    </citation>
    <scope>NUCLEOTIDE SEQUENCE [LARGE SCALE GENOMIC DNA]</scope>
    <source>
        <strain evidence="5 6">59b</strain>
    </source>
</reference>
<dbReference type="RefSeq" id="WP_149233735.1">
    <property type="nucleotide sequence ID" value="NZ_JALJXJ010000013.1"/>
</dbReference>
<dbReference type="InterPro" id="IPR004155">
    <property type="entry name" value="PBS_lyase_HEAT"/>
</dbReference>
<dbReference type="Pfam" id="PF13646">
    <property type="entry name" value="HEAT_2"/>
    <property type="match status" value="4"/>
</dbReference>
<comment type="function">
    <text evidence="2">Catalyzes the hydroxylation of the N(6)-(4-aminobutyl)-L-lysine intermediate produced by deoxyhypusine synthase/DHPS on a critical lysine of the eukaryotic translation initiation factor 5A/eIF-5A. This is the second step of the post-translational modification of that lysine into an unusual amino acid residue named hypusine. Hypusination is unique to mature eIF-5A factor and is essential for its function.</text>
</comment>
<evidence type="ECO:0000256" key="1">
    <source>
        <dbReference type="ARBA" id="ARBA00022737"/>
    </source>
</evidence>
<evidence type="ECO:0000256" key="2">
    <source>
        <dbReference type="ARBA" id="ARBA00045876"/>
    </source>
</evidence>
<feature type="transmembrane region" description="Helical" evidence="3">
    <location>
        <begin position="1287"/>
        <end position="1310"/>
    </location>
</feature>
<accession>A0A5A9GFN6</accession>
<dbReference type="InterPro" id="IPR011989">
    <property type="entry name" value="ARM-like"/>
</dbReference>
<dbReference type="PANTHER" id="PTHR12697:SF5">
    <property type="entry name" value="DEOXYHYPUSINE HYDROXYLASE"/>
    <property type="match status" value="1"/>
</dbReference>
<protein>
    <recommendedName>
        <fullName evidence="4">TOG domain-containing protein</fullName>
    </recommendedName>
</protein>
<feature type="domain" description="TOG" evidence="4">
    <location>
        <begin position="884"/>
        <end position="1092"/>
    </location>
</feature>
<evidence type="ECO:0000313" key="6">
    <source>
        <dbReference type="Proteomes" id="UP000324927"/>
    </source>
</evidence>
<dbReference type="SMART" id="SM00567">
    <property type="entry name" value="EZ_HEAT"/>
    <property type="match status" value="14"/>
</dbReference>
<keyword evidence="6" id="KW-1185">Reference proteome</keyword>